<dbReference type="Pfam" id="PF02082">
    <property type="entry name" value="Rrf2"/>
    <property type="match status" value="1"/>
</dbReference>
<evidence type="ECO:0000313" key="2">
    <source>
        <dbReference type="Proteomes" id="UP000823910"/>
    </source>
</evidence>
<dbReference type="GO" id="GO:0005829">
    <property type="term" value="C:cytosol"/>
    <property type="evidence" value="ECO:0007669"/>
    <property type="project" value="TreeGrafter"/>
</dbReference>
<dbReference type="PROSITE" id="PS51197">
    <property type="entry name" value="HTH_RRF2_2"/>
    <property type="match status" value="1"/>
</dbReference>
<name>A0A9D2MXZ3_9FIRM</name>
<sequence length="140" mass="16054">MKFSTRLSDAVHILLFIYLNQETRLSSDQIAKSICTNPSYVRRLMAEMKEAGLIRSMRGQANPMLQRSPDSITLLDVYRAVEDQKPLLHLDTHTNPECGVGVNIQLALQEHYDRIQEIAEKAMGETSLQDILDTYYRRLS</sequence>
<dbReference type="Proteomes" id="UP000823910">
    <property type="component" value="Unassembled WGS sequence"/>
</dbReference>
<dbReference type="Gene3D" id="1.10.10.10">
    <property type="entry name" value="Winged helix-like DNA-binding domain superfamily/Winged helix DNA-binding domain"/>
    <property type="match status" value="1"/>
</dbReference>
<gene>
    <name evidence="1" type="ORF">H9704_04500</name>
</gene>
<dbReference type="InterPro" id="IPR036388">
    <property type="entry name" value="WH-like_DNA-bd_sf"/>
</dbReference>
<protein>
    <submittedName>
        <fullName evidence="1">Rrf2 family transcriptional regulator</fullName>
    </submittedName>
</protein>
<accession>A0A9D2MXZ3</accession>
<dbReference type="InterPro" id="IPR036390">
    <property type="entry name" value="WH_DNA-bd_sf"/>
</dbReference>
<dbReference type="SUPFAM" id="SSF46785">
    <property type="entry name" value="Winged helix' DNA-binding domain"/>
    <property type="match status" value="1"/>
</dbReference>
<evidence type="ECO:0000313" key="1">
    <source>
        <dbReference type="EMBL" id="HJC05399.1"/>
    </source>
</evidence>
<proteinExistence type="predicted"/>
<reference evidence="1" key="2">
    <citation type="submission" date="2021-04" db="EMBL/GenBank/DDBJ databases">
        <authorList>
            <person name="Gilroy R."/>
        </authorList>
    </citation>
    <scope>NUCLEOTIDE SEQUENCE</scope>
    <source>
        <strain evidence="1">CHK180-15479</strain>
    </source>
</reference>
<dbReference type="InterPro" id="IPR000944">
    <property type="entry name" value="Tscrpt_reg_Rrf2"/>
</dbReference>
<comment type="caution">
    <text evidence="1">The sequence shown here is derived from an EMBL/GenBank/DDBJ whole genome shotgun (WGS) entry which is preliminary data.</text>
</comment>
<dbReference type="GO" id="GO:0003700">
    <property type="term" value="F:DNA-binding transcription factor activity"/>
    <property type="evidence" value="ECO:0007669"/>
    <property type="project" value="TreeGrafter"/>
</dbReference>
<reference evidence="1" key="1">
    <citation type="journal article" date="2021" name="PeerJ">
        <title>Extensive microbial diversity within the chicken gut microbiome revealed by metagenomics and culture.</title>
        <authorList>
            <person name="Gilroy R."/>
            <person name="Ravi A."/>
            <person name="Getino M."/>
            <person name="Pursley I."/>
            <person name="Horton D.L."/>
            <person name="Alikhan N.F."/>
            <person name="Baker D."/>
            <person name="Gharbi K."/>
            <person name="Hall N."/>
            <person name="Watson M."/>
            <person name="Adriaenssens E.M."/>
            <person name="Foster-Nyarko E."/>
            <person name="Jarju S."/>
            <person name="Secka A."/>
            <person name="Antonio M."/>
            <person name="Oren A."/>
            <person name="Chaudhuri R.R."/>
            <person name="La Ragione R."/>
            <person name="Hildebrand F."/>
            <person name="Pallen M.J."/>
        </authorList>
    </citation>
    <scope>NUCLEOTIDE SEQUENCE</scope>
    <source>
        <strain evidence="1">CHK180-15479</strain>
    </source>
</reference>
<dbReference type="PANTHER" id="PTHR33221:SF15">
    <property type="entry name" value="HTH-TYPE TRANSCRIPTIONAL REGULATOR YWGB-RELATED"/>
    <property type="match status" value="1"/>
</dbReference>
<dbReference type="PANTHER" id="PTHR33221">
    <property type="entry name" value="WINGED HELIX-TURN-HELIX TRANSCRIPTIONAL REGULATOR, RRF2 FAMILY"/>
    <property type="match status" value="1"/>
</dbReference>
<organism evidence="1 2">
    <name type="scientific">Candidatus Enterocloster excrementipullorum</name>
    <dbReference type="NCBI Taxonomy" id="2838559"/>
    <lineage>
        <taxon>Bacteria</taxon>
        <taxon>Bacillati</taxon>
        <taxon>Bacillota</taxon>
        <taxon>Clostridia</taxon>
        <taxon>Lachnospirales</taxon>
        <taxon>Lachnospiraceae</taxon>
        <taxon>Enterocloster</taxon>
    </lineage>
</organism>
<dbReference type="AlphaFoldDB" id="A0A9D2MXZ3"/>
<dbReference type="EMBL" id="DWWT01000017">
    <property type="protein sequence ID" value="HJC05399.1"/>
    <property type="molecule type" value="Genomic_DNA"/>
</dbReference>